<name>A0A516IS92_9SPHN</name>
<gene>
    <name evidence="1" type="ORF">FMM02_07295</name>
</gene>
<dbReference type="SUPFAM" id="SSF56059">
    <property type="entry name" value="Glutathione synthetase ATP-binding domain-like"/>
    <property type="match status" value="1"/>
</dbReference>
<keyword evidence="2" id="KW-1185">Reference proteome</keyword>
<dbReference type="PANTHER" id="PTHR39217">
    <property type="match status" value="1"/>
</dbReference>
<dbReference type="Gene3D" id="3.30.470.20">
    <property type="entry name" value="ATP-grasp fold, B domain"/>
    <property type="match status" value="1"/>
</dbReference>
<dbReference type="PANTHER" id="PTHR39217:SF1">
    <property type="entry name" value="GLUTATHIONE SYNTHETASE"/>
    <property type="match status" value="1"/>
</dbReference>
<dbReference type="OrthoDB" id="3373978at2"/>
<dbReference type="Proteomes" id="UP000321857">
    <property type="component" value="Chromosome"/>
</dbReference>
<accession>A0A516IS92</accession>
<reference evidence="1 2" key="1">
    <citation type="submission" date="2019-07" db="EMBL/GenBank/DDBJ databases">
        <title>Sphingomonas AE3 Genome sequencing and assembly.</title>
        <authorList>
            <person name="Kim H."/>
        </authorList>
    </citation>
    <scope>NUCLEOTIDE SEQUENCE [LARGE SCALE GENOMIC DNA]</scope>
    <source>
        <strain evidence="1 2">AE3</strain>
    </source>
</reference>
<proteinExistence type="predicted"/>
<evidence type="ECO:0000313" key="1">
    <source>
        <dbReference type="EMBL" id="QDP19775.1"/>
    </source>
</evidence>
<dbReference type="AlphaFoldDB" id="A0A516IS92"/>
<dbReference type="RefSeq" id="WP_147494224.1">
    <property type="nucleotide sequence ID" value="NZ_CP041659.1"/>
</dbReference>
<protein>
    <recommendedName>
        <fullName evidence="3">Transporter</fullName>
    </recommendedName>
</protein>
<evidence type="ECO:0008006" key="3">
    <source>
        <dbReference type="Google" id="ProtNLM"/>
    </source>
</evidence>
<dbReference type="EMBL" id="CP041659">
    <property type="protein sequence ID" value="QDP19775.1"/>
    <property type="molecule type" value="Genomic_DNA"/>
</dbReference>
<organism evidence="1 2">
    <name type="scientific">Sphingomonas xanthus</name>
    <dbReference type="NCBI Taxonomy" id="2594473"/>
    <lineage>
        <taxon>Bacteria</taxon>
        <taxon>Pseudomonadati</taxon>
        <taxon>Pseudomonadota</taxon>
        <taxon>Alphaproteobacteria</taxon>
        <taxon>Sphingomonadales</taxon>
        <taxon>Sphingomonadaceae</taxon>
        <taxon>Sphingomonas</taxon>
    </lineage>
</organism>
<dbReference type="KEGG" id="sxa:FMM02_07295"/>
<evidence type="ECO:0000313" key="2">
    <source>
        <dbReference type="Proteomes" id="UP000321857"/>
    </source>
</evidence>
<sequence>MRAAVLVPAPTFPEAYDWAYDVEAAVLERGGFEVTPLPWTDVADVGEFDVVLPLVTWGYHLDPSRWHGLLDQLEHERIPTINPVPLLRWNSDKRYLAELAGKDIAVIPTRSAKAMNREALASARETFGPELVIKPPISASADGTHRLGPGDDIPATAIGRPMLIQPFLPSVTTEGEYSLMLFGGRFSHAVVKRPKSGDYRVQPHLGGSEMPCAPPDGAVELARAALAAAPAAATYARVDMVRGPGGELAIIELELIEPSLWLQHAPDGGASFAAAVRDALK</sequence>
<dbReference type="InterPro" id="IPR053191">
    <property type="entry name" value="DcsG_Biosynth_Enzyme"/>
</dbReference>